<dbReference type="AlphaFoldDB" id="A0A151IF20"/>
<dbReference type="STRING" id="456900.A0A151IF20"/>
<gene>
    <name evidence="1" type="ORF">ALC62_09760</name>
</gene>
<accession>A0A151IF20</accession>
<protein>
    <recommendedName>
        <fullName evidence="3">HTH CENPB-type domain-containing protein</fullName>
    </recommendedName>
</protein>
<keyword evidence="2" id="KW-1185">Reference proteome</keyword>
<dbReference type="EMBL" id="KQ977826">
    <property type="protein sequence ID" value="KYM99494.1"/>
    <property type="molecule type" value="Genomic_DNA"/>
</dbReference>
<name>A0A151IF20_9HYME</name>
<evidence type="ECO:0000313" key="2">
    <source>
        <dbReference type="Proteomes" id="UP000078542"/>
    </source>
</evidence>
<organism evidence="1 2">
    <name type="scientific">Cyphomyrmex costatus</name>
    <dbReference type="NCBI Taxonomy" id="456900"/>
    <lineage>
        <taxon>Eukaryota</taxon>
        <taxon>Metazoa</taxon>
        <taxon>Ecdysozoa</taxon>
        <taxon>Arthropoda</taxon>
        <taxon>Hexapoda</taxon>
        <taxon>Insecta</taxon>
        <taxon>Pterygota</taxon>
        <taxon>Neoptera</taxon>
        <taxon>Endopterygota</taxon>
        <taxon>Hymenoptera</taxon>
        <taxon>Apocrita</taxon>
        <taxon>Aculeata</taxon>
        <taxon>Formicoidea</taxon>
        <taxon>Formicidae</taxon>
        <taxon>Myrmicinae</taxon>
        <taxon>Cyphomyrmex</taxon>
    </lineage>
</organism>
<dbReference type="Proteomes" id="UP000078542">
    <property type="component" value="Unassembled WGS sequence"/>
</dbReference>
<reference evidence="1 2" key="1">
    <citation type="submission" date="2016-03" db="EMBL/GenBank/DDBJ databases">
        <title>Cyphomyrmex costatus WGS genome.</title>
        <authorList>
            <person name="Nygaard S."/>
            <person name="Hu H."/>
            <person name="Boomsma J."/>
            <person name="Zhang G."/>
        </authorList>
    </citation>
    <scope>NUCLEOTIDE SEQUENCE [LARGE SCALE GENOMIC DNA]</scope>
    <source>
        <strain evidence="1">MS0001</strain>
        <tissue evidence="1">Whole body</tissue>
    </source>
</reference>
<evidence type="ECO:0008006" key="3">
    <source>
        <dbReference type="Google" id="ProtNLM"/>
    </source>
</evidence>
<sequence length="204" mass="23741">MRTYKRKTERSTTSIEVMRKAAKAVIQKRQKIKTVAKDFNICHMTLSRFVKKLQAGQEATVGYKKMRLVFNEEQENVMTEYLLKCSSIYFDLLPQEVRKLTYECAIKFNLQNIPPSWHKDGMAGPDWLGAFLKRNQRLSIRTPEATSFNRATSFNKHNVDDFFSKLGVILLKHNFPPSKIWNVDEIGVLTVQKPKNNLHQCDNN</sequence>
<proteinExistence type="predicted"/>
<evidence type="ECO:0000313" key="1">
    <source>
        <dbReference type="EMBL" id="KYM99494.1"/>
    </source>
</evidence>